<protein>
    <submittedName>
        <fullName evidence="1">DNA alkylation repair enzyme</fullName>
    </submittedName>
</protein>
<dbReference type="Pfam" id="PF08713">
    <property type="entry name" value="DNA_alkylation"/>
    <property type="match status" value="1"/>
</dbReference>
<dbReference type="AlphaFoldDB" id="A0A2P8E1L8"/>
<dbReference type="RefSeq" id="WP_106567899.1">
    <property type="nucleotide sequence ID" value="NZ_PYGF01000007.1"/>
</dbReference>
<comment type="caution">
    <text evidence="1">The sequence shown here is derived from an EMBL/GenBank/DDBJ whole genome shotgun (WGS) entry which is preliminary data.</text>
</comment>
<name>A0A2P8E1L8_9BACT</name>
<dbReference type="PANTHER" id="PTHR34070:SF1">
    <property type="entry name" value="DNA ALKYLATION REPAIR PROTEIN"/>
    <property type="match status" value="1"/>
</dbReference>
<evidence type="ECO:0000313" key="1">
    <source>
        <dbReference type="EMBL" id="PSL03381.1"/>
    </source>
</evidence>
<proteinExistence type="predicted"/>
<gene>
    <name evidence="1" type="ORF">CLV48_10799</name>
</gene>
<dbReference type="PANTHER" id="PTHR34070">
    <property type="entry name" value="ARMADILLO-TYPE FOLD"/>
    <property type="match status" value="1"/>
</dbReference>
<dbReference type="Proteomes" id="UP000240708">
    <property type="component" value="Unassembled WGS sequence"/>
</dbReference>
<reference evidence="1 2" key="1">
    <citation type="submission" date="2018-03" db="EMBL/GenBank/DDBJ databases">
        <title>Genomic Encyclopedia of Archaeal and Bacterial Type Strains, Phase II (KMG-II): from individual species to whole genera.</title>
        <authorList>
            <person name="Goeker M."/>
        </authorList>
    </citation>
    <scope>NUCLEOTIDE SEQUENCE [LARGE SCALE GENOMIC DNA]</scope>
    <source>
        <strain evidence="1 2">DSM 28057</strain>
    </source>
</reference>
<dbReference type="InterPro" id="IPR016024">
    <property type="entry name" value="ARM-type_fold"/>
</dbReference>
<dbReference type="Gene3D" id="1.25.10.90">
    <property type="match status" value="1"/>
</dbReference>
<dbReference type="EMBL" id="PYGF01000007">
    <property type="protein sequence ID" value="PSL03381.1"/>
    <property type="molecule type" value="Genomic_DNA"/>
</dbReference>
<dbReference type="InterPro" id="IPR014825">
    <property type="entry name" value="DNA_alkylation"/>
</dbReference>
<evidence type="ECO:0000313" key="2">
    <source>
        <dbReference type="Proteomes" id="UP000240708"/>
    </source>
</evidence>
<dbReference type="OrthoDB" id="1117222at2"/>
<accession>A0A2P8E1L8</accession>
<dbReference type="SUPFAM" id="SSF48371">
    <property type="entry name" value="ARM repeat"/>
    <property type="match status" value="1"/>
</dbReference>
<keyword evidence="2" id="KW-1185">Reference proteome</keyword>
<sequence length="219" mass="25834">MNSGEFIEKLKKLRRENSLVAKKQIFDLAKEHKDMPTIEAIKLLRNSDYDQRLGAVSILDWKARNTKITEKEKEEIYNAYIENHKWINDWGLVDRAAPYVIGGYLHNKDRKPLYKLAKSKLPMERRTAIVSTYYFIRQNDIEDTFKIAEILVNDQDEYVQMAVGSWIREAGKKNSTYLIKFLDKFASIMNRKCLRYAVEKLDNRTKQKYLKADITNASR</sequence>
<organism evidence="1 2">
    <name type="scientific">Cecembia rubra</name>
    <dbReference type="NCBI Taxonomy" id="1485585"/>
    <lineage>
        <taxon>Bacteria</taxon>
        <taxon>Pseudomonadati</taxon>
        <taxon>Bacteroidota</taxon>
        <taxon>Cytophagia</taxon>
        <taxon>Cytophagales</taxon>
        <taxon>Cyclobacteriaceae</taxon>
        <taxon>Cecembia</taxon>
    </lineage>
</organism>
<dbReference type="CDD" id="cd06561">
    <property type="entry name" value="AlkD_like"/>
    <property type="match status" value="1"/>
</dbReference>